<sequence length="615" mass="68902">MRRKRKTPPNCLDTKKIVTPVWLPPGDPYLATCFFSVDDVPYAEQGVREIVDFVEVTTESEATTSKGKAPSVQAGMIKSPVPVTQASGQTQDVEDPPCVEFIENPYYTVIKRYVPANLFGHNGQCNNSCNSAVCSEFFKIKADPCGYGPSVKIQFRVRVYDGQTVTVDEYPYLFALSINGMGVDVGKFPGLNNQDKLPVVKAKLLDVTRCFYGRDGSPFPVNIVRIHWSSMDKRKFVCSIRFVLERTMDSLLIQLQGRAMFPSKDILERLFNTDDDSANDDDIKMCSAETSLLCPITFTKMNMPCRSVKCRHLDCFDARNLLLSNKEQIEWLCPLCRSRLDFHDLRVDELVTKILKNTEAEVLKAEVFPDGTWTPIGDPIEEQRKRRTIKTENASYPTGEDYDERLDIISVGSDEHFGSANSSSTTSGITEVAADHQRPPEGMVRARMERNASPEIIDLTVDDSGSGTSNSENTDCSTCDDLSCDESSAARQSDEIIPRQFQRELQRLDTRRQCYPIVFLSHTDRFPQTTVTYRAQPIENIYYAPAGRLNIQQSYALRAEIRGASTMTPTYLPTSSSVSNVLPVTHPVQGAATIQPNIHCPCVCSPNMYLPHLPH</sequence>
<dbReference type="EMBL" id="HG805967">
    <property type="protein sequence ID" value="CDW55617.1"/>
    <property type="molecule type" value="Genomic_DNA"/>
</dbReference>
<feature type="compositionally biased region" description="Polar residues" evidence="5">
    <location>
        <begin position="463"/>
        <end position="474"/>
    </location>
</feature>
<feature type="domain" description="SP-RING-type" evidence="6">
    <location>
        <begin position="279"/>
        <end position="360"/>
    </location>
</feature>
<dbReference type="PANTHER" id="PTHR10782:SF4">
    <property type="entry name" value="TONALLI, ISOFORM E"/>
    <property type="match status" value="1"/>
</dbReference>
<keyword evidence="3" id="KW-0862">Zinc</keyword>
<evidence type="ECO:0000259" key="6">
    <source>
        <dbReference type="PROSITE" id="PS51044"/>
    </source>
</evidence>
<accession>A0A077Z567</accession>
<dbReference type="PANTHER" id="PTHR10782">
    <property type="entry name" value="ZINC FINGER MIZ DOMAIN-CONTAINING PROTEIN"/>
    <property type="match status" value="1"/>
</dbReference>
<dbReference type="STRING" id="36087.A0A077Z567"/>
<reference evidence="7" key="2">
    <citation type="submission" date="2014-03" db="EMBL/GenBank/DDBJ databases">
        <title>The whipworm genome and dual-species transcriptomics of an intimate host-pathogen interaction.</title>
        <authorList>
            <person name="Foth B.J."/>
            <person name="Tsai I.J."/>
            <person name="Reid A.J."/>
            <person name="Bancroft A.J."/>
            <person name="Nichol S."/>
            <person name="Tracey A."/>
            <person name="Holroyd N."/>
            <person name="Cotton J.A."/>
            <person name="Stanley E.J."/>
            <person name="Zarowiecki M."/>
            <person name="Liu J.Z."/>
            <person name="Huckvale T."/>
            <person name="Cooper P.J."/>
            <person name="Grencis R.K."/>
            <person name="Berriman M."/>
        </authorList>
    </citation>
    <scope>NUCLEOTIDE SEQUENCE [LARGE SCALE GENOMIC DNA]</scope>
</reference>
<dbReference type="OrthoDB" id="5875376at2759"/>
<proteinExistence type="predicted"/>
<keyword evidence="8" id="KW-1185">Reference proteome</keyword>
<evidence type="ECO:0000256" key="3">
    <source>
        <dbReference type="ARBA" id="ARBA00022833"/>
    </source>
</evidence>
<dbReference type="AlphaFoldDB" id="A0A077Z567"/>
<keyword evidence="2 4" id="KW-0863">Zinc-finger</keyword>
<dbReference type="CDD" id="cd16650">
    <property type="entry name" value="SP-RING_PIAS-like"/>
    <property type="match status" value="1"/>
</dbReference>
<dbReference type="InterPro" id="IPR013083">
    <property type="entry name" value="Znf_RING/FYVE/PHD"/>
</dbReference>
<name>A0A077Z567_TRITR</name>
<dbReference type="GO" id="GO:0008270">
    <property type="term" value="F:zinc ion binding"/>
    <property type="evidence" value="ECO:0007669"/>
    <property type="project" value="UniProtKB-KW"/>
</dbReference>
<dbReference type="Pfam" id="PF02891">
    <property type="entry name" value="zf-MIZ"/>
    <property type="match status" value="1"/>
</dbReference>
<protein>
    <submittedName>
        <fullName evidence="7">Zf-MIZ domain containing protein</fullName>
    </submittedName>
</protein>
<feature type="compositionally biased region" description="Polar residues" evidence="5">
    <location>
        <begin position="419"/>
        <end position="429"/>
    </location>
</feature>
<dbReference type="Proteomes" id="UP000030665">
    <property type="component" value="Unassembled WGS sequence"/>
</dbReference>
<dbReference type="PROSITE" id="PS51044">
    <property type="entry name" value="ZF_SP_RING"/>
    <property type="match status" value="1"/>
</dbReference>
<keyword evidence="1" id="KW-0479">Metal-binding</keyword>
<evidence type="ECO:0000256" key="4">
    <source>
        <dbReference type="PROSITE-ProRule" id="PRU00452"/>
    </source>
</evidence>
<feature type="region of interest" description="Disordered" evidence="5">
    <location>
        <begin position="417"/>
        <end position="439"/>
    </location>
</feature>
<dbReference type="GO" id="GO:0016925">
    <property type="term" value="P:protein sumoylation"/>
    <property type="evidence" value="ECO:0007669"/>
    <property type="project" value="TreeGrafter"/>
</dbReference>
<evidence type="ECO:0000313" key="8">
    <source>
        <dbReference type="Proteomes" id="UP000030665"/>
    </source>
</evidence>
<evidence type="ECO:0000256" key="1">
    <source>
        <dbReference type="ARBA" id="ARBA00022723"/>
    </source>
</evidence>
<dbReference type="SUPFAM" id="SSF57850">
    <property type="entry name" value="RING/U-box"/>
    <property type="match status" value="1"/>
</dbReference>
<evidence type="ECO:0000256" key="5">
    <source>
        <dbReference type="SAM" id="MobiDB-lite"/>
    </source>
</evidence>
<dbReference type="InterPro" id="IPR004181">
    <property type="entry name" value="Znf_MIZ"/>
</dbReference>
<evidence type="ECO:0000313" key="7">
    <source>
        <dbReference type="EMBL" id="CDW55617.1"/>
    </source>
</evidence>
<evidence type="ECO:0000256" key="2">
    <source>
        <dbReference type="ARBA" id="ARBA00022771"/>
    </source>
</evidence>
<dbReference type="GO" id="GO:0000785">
    <property type="term" value="C:chromatin"/>
    <property type="evidence" value="ECO:0007669"/>
    <property type="project" value="TreeGrafter"/>
</dbReference>
<reference evidence="7" key="1">
    <citation type="submission" date="2014-01" db="EMBL/GenBank/DDBJ databases">
        <authorList>
            <person name="Aslett M."/>
        </authorList>
    </citation>
    <scope>NUCLEOTIDE SEQUENCE</scope>
</reference>
<organism evidence="7 8">
    <name type="scientific">Trichuris trichiura</name>
    <name type="common">Whipworm</name>
    <name type="synonym">Trichocephalus trichiurus</name>
    <dbReference type="NCBI Taxonomy" id="36087"/>
    <lineage>
        <taxon>Eukaryota</taxon>
        <taxon>Metazoa</taxon>
        <taxon>Ecdysozoa</taxon>
        <taxon>Nematoda</taxon>
        <taxon>Enoplea</taxon>
        <taxon>Dorylaimia</taxon>
        <taxon>Trichinellida</taxon>
        <taxon>Trichuridae</taxon>
        <taxon>Trichuris</taxon>
    </lineage>
</organism>
<dbReference type="Gene3D" id="3.30.40.10">
    <property type="entry name" value="Zinc/RING finger domain, C3HC4 (zinc finger)"/>
    <property type="match status" value="1"/>
</dbReference>
<gene>
    <name evidence="7" type="ORF">TTRE_0000389001</name>
</gene>
<feature type="region of interest" description="Disordered" evidence="5">
    <location>
        <begin position="459"/>
        <end position="479"/>
    </location>
</feature>
<dbReference type="GO" id="GO:0061665">
    <property type="term" value="F:SUMO ligase activity"/>
    <property type="evidence" value="ECO:0007669"/>
    <property type="project" value="TreeGrafter"/>
</dbReference>